<dbReference type="InterPro" id="IPR045677">
    <property type="entry name" value="DUF6197"/>
</dbReference>
<gene>
    <name evidence="2" type="ORF">ACFSJ0_59405</name>
</gene>
<protein>
    <submittedName>
        <fullName evidence="2">Uncharacterized protein</fullName>
    </submittedName>
</protein>
<evidence type="ECO:0000256" key="1">
    <source>
        <dbReference type="SAM" id="MobiDB-lite"/>
    </source>
</evidence>
<name>A0ABW4GXI3_9ACTN</name>
<evidence type="ECO:0000313" key="2">
    <source>
        <dbReference type="EMBL" id="MFD1547104.1"/>
    </source>
</evidence>
<reference evidence="3" key="1">
    <citation type="journal article" date="2019" name="Int. J. Syst. Evol. Microbiol.">
        <title>The Global Catalogue of Microorganisms (GCM) 10K type strain sequencing project: providing services to taxonomists for standard genome sequencing and annotation.</title>
        <authorList>
            <consortium name="The Broad Institute Genomics Platform"/>
            <consortium name="The Broad Institute Genome Sequencing Center for Infectious Disease"/>
            <person name="Wu L."/>
            <person name="Ma J."/>
        </authorList>
    </citation>
    <scope>NUCLEOTIDE SEQUENCE [LARGE SCALE GENOMIC DNA]</scope>
    <source>
        <strain evidence="3">CGMCC 1.15399</strain>
    </source>
</reference>
<sequence>MGVPHETYSAKNEPVTGGAPPGRLTLSPAAILAQAADLIERNGLAHGAYDGRQHGLKVQNAPICTLGAIAIAVGAEAYAWDNADLWKRELATAAVAVDTLLDFLGFDLEETSDETLSSWNDTHSAIAVVHELRAAAREATRHEVNTKGAAQLP</sequence>
<organism evidence="2 3">
    <name type="scientific">Nonomuraea guangzhouensis</name>
    <dbReference type="NCBI Taxonomy" id="1291555"/>
    <lineage>
        <taxon>Bacteria</taxon>
        <taxon>Bacillati</taxon>
        <taxon>Actinomycetota</taxon>
        <taxon>Actinomycetes</taxon>
        <taxon>Streptosporangiales</taxon>
        <taxon>Streptosporangiaceae</taxon>
        <taxon>Nonomuraea</taxon>
    </lineage>
</organism>
<keyword evidence="3" id="KW-1185">Reference proteome</keyword>
<dbReference type="Pfam" id="PF19698">
    <property type="entry name" value="DUF6197"/>
    <property type="match status" value="1"/>
</dbReference>
<accession>A0ABW4GXI3</accession>
<comment type="caution">
    <text evidence="2">The sequence shown here is derived from an EMBL/GenBank/DDBJ whole genome shotgun (WGS) entry which is preliminary data.</text>
</comment>
<evidence type="ECO:0000313" key="3">
    <source>
        <dbReference type="Proteomes" id="UP001597097"/>
    </source>
</evidence>
<dbReference type="Proteomes" id="UP001597097">
    <property type="component" value="Unassembled WGS sequence"/>
</dbReference>
<dbReference type="RefSeq" id="WP_219532475.1">
    <property type="nucleotide sequence ID" value="NZ_JAHKRM010000014.1"/>
</dbReference>
<proteinExistence type="predicted"/>
<dbReference type="EMBL" id="JBHUCM010000072">
    <property type="protein sequence ID" value="MFD1547104.1"/>
    <property type="molecule type" value="Genomic_DNA"/>
</dbReference>
<feature type="region of interest" description="Disordered" evidence="1">
    <location>
        <begin position="1"/>
        <end position="22"/>
    </location>
</feature>